<protein>
    <recommendedName>
        <fullName evidence="1">Bacterial sugar transferase domain-containing protein</fullName>
    </recommendedName>
</protein>
<evidence type="ECO:0000313" key="2">
    <source>
        <dbReference type="EMBL" id="KKL17397.1"/>
    </source>
</evidence>
<dbReference type="InterPro" id="IPR003362">
    <property type="entry name" value="Bact_transf"/>
</dbReference>
<sequence length="85" mass="10048">MWIHFSLSICRRRDEVVNIKQRGQVLIFEFLVVNPGYETSPQERSLDELPQIINVSRGKISLVGFVPIFRGNWKRWEDMKEGIFP</sequence>
<gene>
    <name evidence="2" type="ORF">LCGC14_2485960</name>
</gene>
<organism evidence="2">
    <name type="scientific">marine sediment metagenome</name>
    <dbReference type="NCBI Taxonomy" id="412755"/>
    <lineage>
        <taxon>unclassified sequences</taxon>
        <taxon>metagenomes</taxon>
        <taxon>ecological metagenomes</taxon>
    </lineage>
</organism>
<feature type="non-terminal residue" evidence="2">
    <location>
        <position position="85"/>
    </location>
</feature>
<name>A0A0F9BU14_9ZZZZ</name>
<dbReference type="Pfam" id="PF02397">
    <property type="entry name" value="Bac_transf"/>
    <property type="match status" value="1"/>
</dbReference>
<proteinExistence type="predicted"/>
<feature type="domain" description="Bacterial sugar transferase" evidence="1">
    <location>
        <begin position="44"/>
        <end position="71"/>
    </location>
</feature>
<dbReference type="AlphaFoldDB" id="A0A0F9BU14"/>
<dbReference type="EMBL" id="LAZR01039275">
    <property type="protein sequence ID" value="KKL17397.1"/>
    <property type="molecule type" value="Genomic_DNA"/>
</dbReference>
<comment type="caution">
    <text evidence="2">The sequence shown here is derived from an EMBL/GenBank/DDBJ whole genome shotgun (WGS) entry which is preliminary data.</text>
</comment>
<evidence type="ECO:0000259" key="1">
    <source>
        <dbReference type="Pfam" id="PF02397"/>
    </source>
</evidence>
<reference evidence="2" key="1">
    <citation type="journal article" date="2015" name="Nature">
        <title>Complex archaea that bridge the gap between prokaryotes and eukaryotes.</title>
        <authorList>
            <person name="Spang A."/>
            <person name="Saw J.H."/>
            <person name="Jorgensen S.L."/>
            <person name="Zaremba-Niedzwiedzka K."/>
            <person name="Martijn J."/>
            <person name="Lind A.E."/>
            <person name="van Eijk R."/>
            <person name="Schleper C."/>
            <person name="Guy L."/>
            <person name="Ettema T.J."/>
        </authorList>
    </citation>
    <scope>NUCLEOTIDE SEQUENCE</scope>
</reference>
<accession>A0A0F9BU14</accession>